<dbReference type="PANTHER" id="PTHR34985">
    <property type="entry name" value="SLR0554 PROTEIN"/>
    <property type="match status" value="1"/>
</dbReference>
<keyword evidence="3" id="KW-1185">Reference proteome</keyword>
<dbReference type="Pfam" id="PF05272">
    <property type="entry name" value="VapE-like_dom"/>
    <property type="match status" value="1"/>
</dbReference>
<evidence type="ECO:0000259" key="1">
    <source>
        <dbReference type="Pfam" id="PF05272"/>
    </source>
</evidence>
<reference evidence="2 3" key="1">
    <citation type="submission" date="2021-06" db="EMBL/GenBank/DDBJ databases">
        <title>Whole genome sequences of Flavobacterium sp. KK2020170 and assembly.</title>
        <authorList>
            <person name="Kitahara K."/>
            <person name="Miyoshi S."/>
            <person name="Uesaka K."/>
        </authorList>
    </citation>
    <scope>NUCLEOTIDE SEQUENCE [LARGE SCALE GENOMIC DNA]</scope>
    <source>
        <strain evidence="2 3">KK2020170</strain>
    </source>
</reference>
<protein>
    <recommendedName>
        <fullName evidence="1">Virulence-associated protein E-like domain-containing protein</fullName>
    </recommendedName>
</protein>
<dbReference type="InterPro" id="IPR007936">
    <property type="entry name" value="VapE-like_dom"/>
</dbReference>
<proteinExistence type="predicted"/>
<name>A0ABM7S760_9FLAO</name>
<dbReference type="Proteomes" id="UP000825258">
    <property type="component" value="Chromosome"/>
</dbReference>
<feature type="domain" description="Virulence-associated protein E-like" evidence="1">
    <location>
        <begin position="92"/>
        <end position="300"/>
    </location>
</feature>
<dbReference type="PANTHER" id="PTHR34985:SF1">
    <property type="entry name" value="SLR0554 PROTEIN"/>
    <property type="match status" value="1"/>
</dbReference>
<organism evidence="2 3">
    <name type="scientific">Flavobacterium okayamense</name>
    <dbReference type="NCBI Taxonomy" id="2830782"/>
    <lineage>
        <taxon>Bacteria</taxon>
        <taxon>Pseudomonadati</taxon>
        <taxon>Bacteroidota</taxon>
        <taxon>Flavobacteriia</taxon>
        <taxon>Flavobacteriales</taxon>
        <taxon>Flavobacteriaceae</taxon>
        <taxon>Flavobacterium</taxon>
    </lineage>
</organism>
<sequence length="386" mass="44942">MEIDNQKEEVVTNIFDITERYLSKKYEFRFNEVSLEIEYRKNNCGVFKPLNENSLFIELQKRGIKISINNLLALLKSDFVGNFNPIKDYFKSLPEWDGQPHIQKLSSYVPTFDKEQFEYHFLKWCVRCVKCVFIEDYFNKQALVLVHKGQSSGKSTFCRFMCPPTLSNYIAEDISNDKDARILLAKNFLINLDELAVLSKKEINQLKSYFSKTVINERLPYDRKNSILPRVCSFIGSTNMATFLNDETGSVRWLCFELSGTINFDYKNEINIDKVWAQAYALSINGFDCELSFNDVKENEKRNLKYATVSFEQEVISKYIKLPVKDSEPIFMTASDVMHFLSIKYPRLNHISIGKAMTGLGFERVKDKERGVYGYLVITLPLYEVT</sequence>
<evidence type="ECO:0000313" key="3">
    <source>
        <dbReference type="Proteomes" id="UP000825258"/>
    </source>
</evidence>
<evidence type="ECO:0000313" key="2">
    <source>
        <dbReference type="EMBL" id="BCY29460.1"/>
    </source>
</evidence>
<dbReference type="RefSeq" id="WP_221258537.1">
    <property type="nucleotide sequence ID" value="NZ_AP024749.1"/>
</dbReference>
<dbReference type="EMBL" id="AP024749">
    <property type="protein sequence ID" value="BCY29460.1"/>
    <property type="molecule type" value="Genomic_DNA"/>
</dbReference>
<accession>A0ABM7S760</accession>
<gene>
    <name evidence="2" type="ORF">KK2020170_23280</name>
</gene>